<dbReference type="GO" id="GO:0006508">
    <property type="term" value="P:proteolysis"/>
    <property type="evidence" value="ECO:0007669"/>
    <property type="project" value="UniProtKB-KW"/>
</dbReference>
<reference evidence="5 6" key="1">
    <citation type="submission" date="2018-01" db="EMBL/GenBank/DDBJ databases">
        <title>Genome sequence of Borrelia tachyglossi.</title>
        <authorList>
            <person name="Gofton A.W."/>
        </authorList>
    </citation>
    <scope>NUCLEOTIDE SEQUENCE [LARGE SCALE GENOMIC DNA]</scope>
    <source>
        <strain evidence="5 6">Bc-F10-1268</strain>
    </source>
</reference>
<evidence type="ECO:0000313" key="5">
    <source>
        <dbReference type="EMBL" id="AWG42501.1"/>
    </source>
</evidence>
<keyword evidence="2" id="KW-0378">Hydrolase</keyword>
<dbReference type="SUPFAM" id="SSF50494">
    <property type="entry name" value="Trypsin-like serine proteases"/>
    <property type="match status" value="1"/>
</dbReference>
<proteinExistence type="predicted"/>
<dbReference type="PROSITE" id="PS50106">
    <property type="entry name" value="PDZ"/>
    <property type="match status" value="1"/>
</dbReference>
<keyword evidence="3" id="KW-1133">Transmembrane helix</keyword>
<keyword evidence="6" id="KW-1185">Reference proteome</keyword>
<dbReference type="OrthoDB" id="9758917at2"/>
<dbReference type="InterPro" id="IPR001478">
    <property type="entry name" value="PDZ"/>
</dbReference>
<dbReference type="GO" id="GO:0004252">
    <property type="term" value="F:serine-type endopeptidase activity"/>
    <property type="evidence" value="ECO:0007669"/>
    <property type="project" value="InterPro"/>
</dbReference>
<dbReference type="InterPro" id="IPR009003">
    <property type="entry name" value="Peptidase_S1_PA"/>
</dbReference>
<dbReference type="EMBL" id="CP025785">
    <property type="protein sequence ID" value="AWG42501.1"/>
    <property type="molecule type" value="Genomic_DNA"/>
</dbReference>
<dbReference type="Gene3D" id="2.30.42.60">
    <property type="match status" value="1"/>
</dbReference>
<dbReference type="InterPro" id="IPR051201">
    <property type="entry name" value="Chloro_Bact_Ser_Proteases"/>
</dbReference>
<organism evidence="5 6">
    <name type="scientific">Candidatus Borreliella tachyglossi</name>
    <dbReference type="NCBI Taxonomy" id="1964448"/>
    <lineage>
        <taxon>Bacteria</taxon>
        <taxon>Pseudomonadati</taxon>
        <taxon>Spirochaetota</taxon>
        <taxon>Spirochaetia</taxon>
        <taxon>Spirochaetales</taxon>
        <taxon>Borreliaceae</taxon>
        <taxon>Borreliella</taxon>
    </lineage>
</organism>
<dbReference type="SMART" id="SM00228">
    <property type="entry name" value="PDZ"/>
    <property type="match status" value="2"/>
</dbReference>
<dbReference type="Gene3D" id="2.40.10.120">
    <property type="match status" value="1"/>
</dbReference>
<evidence type="ECO:0000259" key="4">
    <source>
        <dbReference type="PROSITE" id="PS50106"/>
    </source>
</evidence>
<feature type="transmembrane region" description="Helical" evidence="3">
    <location>
        <begin position="12"/>
        <end position="32"/>
    </location>
</feature>
<evidence type="ECO:0000313" key="6">
    <source>
        <dbReference type="Proteomes" id="UP000244655"/>
    </source>
</evidence>
<dbReference type="SUPFAM" id="SSF50156">
    <property type="entry name" value="PDZ domain-like"/>
    <property type="match status" value="2"/>
</dbReference>
<dbReference type="InterPro" id="IPR001940">
    <property type="entry name" value="Peptidase_S1C"/>
</dbReference>
<dbReference type="InterPro" id="IPR036034">
    <property type="entry name" value="PDZ_sf"/>
</dbReference>
<dbReference type="Gene3D" id="2.30.42.10">
    <property type="match status" value="1"/>
</dbReference>
<dbReference type="Pfam" id="PF13180">
    <property type="entry name" value="PDZ_2"/>
    <property type="match status" value="1"/>
</dbReference>
<dbReference type="Proteomes" id="UP000244655">
    <property type="component" value="Chromosome"/>
</dbReference>
<keyword evidence="1 5" id="KW-0645">Protease</keyword>
<gene>
    <name evidence="5" type="ORF">CR532_00525</name>
</gene>
<keyword evidence="3" id="KW-0472">Membrane</keyword>
<evidence type="ECO:0000256" key="2">
    <source>
        <dbReference type="ARBA" id="ARBA00022801"/>
    </source>
</evidence>
<dbReference type="AlphaFoldDB" id="A0A2S1LW36"/>
<dbReference type="PANTHER" id="PTHR43343:SF3">
    <property type="entry name" value="PROTEASE DO-LIKE 8, CHLOROPLASTIC"/>
    <property type="match status" value="1"/>
</dbReference>
<evidence type="ECO:0000256" key="3">
    <source>
        <dbReference type="SAM" id="Phobius"/>
    </source>
</evidence>
<dbReference type="PANTHER" id="PTHR43343">
    <property type="entry name" value="PEPTIDASE S12"/>
    <property type="match status" value="1"/>
</dbReference>
<evidence type="ECO:0000256" key="1">
    <source>
        <dbReference type="ARBA" id="ARBA00022670"/>
    </source>
</evidence>
<protein>
    <submittedName>
        <fullName evidence="5">Serine protease</fullName>
    </submittedName>
</protein>
<feature type="domain" description="PDZ" evidence="4">
    <location>
        <begin position="275"/>
        <end position="351"/>
    </location>
</feature>
<name>A0A2S1LW36_9SPIR</name>
<dbReference type="Pfam" id="PF13365">
    <property type="entry name" value="Trypsin_2"/>
    <property type="match status" value="1"/>
</dbReference>
<sequence length="480" mass="52522">MEVFKVKKSFFSVFFVSLLALVIGFFIGIHYLRPDKNTIVFAQEKGDDLQSLQNSFRKASKKILPSTVEVYATGVVKERDPLHFFFFDIPGLNTERKAKWVGSGIVIGKDSKKSNLFYALTNSHVVDKAIEFEIGTYGNKTYKAKLVGKDDKKDIALISFEANDVNIKIAELGDSDILEIGDWVIAVGNPHHFSFTVTAGIISGLHRSANPNLQARNLFIQTDAAINRGNSGGPLVNIRGEVIGINTWISSPSGGNVGLGFAIPINNAKSIVEAFISGKKIESAWLGISFYPTKDKDLEVLKSLGYEDDSVSSALIANVYAGSPALKTGIKAGDIVSKVNGVSMNIVHDVTRYINDFYAGEKIEIEILRGKEKKNIEVELAVRPDDKEIVSGGKLMPGFIVYPLTNEVRAYLSLKNWINGVVVDSVEKSLGKNAKIATGDIITTVNSKSVTNLRDFYDAIEFGKNTYGILRGGKTFKVSF</sequence>
<dbReference type="PRINTS" id="PR00834">
    <property type="entry name" value="PROTEASES2C"/>
</dbReference>
<keyword evidence="3" id="KW-0812">Transmembrane</keyword>
<dbReference type="RefSeq" id="WP_108728899.1">
    <property type="nucleotide sequence ID" value="NZ_CP025785.1"/>
</dbReference>
<accession>A0A2S1LW36</accession>